<keyword evidence="10" id="KW-1185">Reference proteome</keyword>
<evidence type="ECO:0000256" key="8">
    <source>
        <dbReference type="RuleBase" id="RU364100"/>
    </source>
</evidence>
<dbReference type="OrthoDB" id="9782620at2"/>
<dbReference type="InterPro" id="IPR003738">
    <property type="entry name" value="SRAP"/>
</dbReference>
<gene>
    <name evidence="9" type="ORF">B1526_0880</name>
</gene>
<dbReference type="EMBL" id="MVOH01000008">
    <property type="protein sequence ID" value="PAU67905.1"/>
    <property type="molecule type" value="Genomic_DNA"/>
</dbReference>
<proteinExistence type="inferred from homology"/>
<evidence type="ECO:0000256" key="7">
    <source>
        <dbReference type="ARBA" id="ARBA00023239"/>
    </source>
</evidence>
<dbReference type="SUPFAM" id="SSF143081">
    <property type="entry name" value="BB1717-like"/>
    <property type="match status" value="1"/>
</dbReference>
<dbReference type="AlphaFoldDB" id="A0A2A2EG78"/>
<name>A0A2A2EG78_9BIFI</name>
<dbReference type="GO" id="GO:0016829">
    <property type="term" value="F:lyase activity"/>
    <property type="evidence" value="ECO:0007669"/>
    <property type="project" value="UniProtKB-KW"/>
</dbReference>
<dbReference type="RefSeq" id="WP_095614893.1">
    <property type="nucleotide sequence ID" value="NZ_MVOH01000008.1"/>
</dbReference>
<evidence type="ECO:0000256" key="3">
    <source>
        <dbReference type="ARBA" id="ARBA00022763"/>
    </source>
</evidence>
<keyword evidence="3" id="KW-0227">DNA damage</keyword>
<evidence type="ECO:0000256" key="4">
    <source>
        <dbReference type="ARBA" id="ARBA00022801"/>
    </source>
</evidence>
<dbReference type="Pfam" id="PF02586">
    <property type="entry name" value="SRAP"/>
    <property type="match status" value="1"/>
</dbReference>
<dbReference type="GO" id="GO:0006508">
    <property type="term" value="P:proteolysis"/>
    <property type="evidence" value="ECO:0007669"/>
    <property type="project" value="UniProtKB-KW"/>
</dbReference>
<evidence type="ECO:0000256" key="5">
    <source>
        <dbReference type="ARBA" id="ARBA00023124"/>
    </source>
</evidence>
<accession>A0A2A2EG78</accession>
<protein>
    <recommendedName>
        <fullName evidence="8">Abasic site processing protein</fullName>
        <ecNumber evidence="8">3.4.-.-</ecNumber>
    </recommendedName>
</protein>
<evidence type="ECO:0000256" key="6">
    <source>
        <dbReference type="ARBA" id="ARBA00023125"/>
    </source>
</evidence>
<keyword evidence="7" id="KW-0456">Lyase</keyword>
<sequence>MCAHYVGLADEEIDALVARLSGERHERVVKQVPEPKIAEYEQRELDYPDPVEHRARTEVEDSAHTEREWIDVYPKHVSPVIVPTFDTAVGVAQFEPGALECADLTWGYSSQWNPRPMFNTRIESADKPIWRASIEHERCIIACRQFYESSGTETRVSERTGRTIKQQYVFTIPDMPVIFIGGIHREREYSMVTTRANAAMAPVHPRMPLILHPTELVTWLGPDYMRLADRSAVPLTARPVR</sequence>
<dbReference type="InterPro" id="IPR036590">
    <property type="entry name" value="SRAP-like"/>
</dbReference>
<keyword evidence="6" id="KW-0238">DNA-binding</keyword>
<keyword evidence="5" id="KW-0190">Covalent protein-DNA linkage</keyword>
<evidence type="ECO:0000256" key="1">
    <source>
        <dbReference type="ARBA" id="ARBA00008136"/>
    </source>
</evidence>
<comment type="similarity">
    <text evidence="1 8">Belongs to the SOS response-associated peptidase family.</text>
</comment>
<organism evidence="9 10">
    <name type="scientific">Bifidobacterium criceti</name>
    <dbReference type="NCBI Taxonomy" id="1960969"/>
    <lineage>
        <taxon>Bacteria</taxon>
        <taxon>Bacillati</taxon>
        <taxon>Actinomycetota</taxon>
        <taxon>Actinomycetes</taxon>
        <taxon>Bifidobacteriales</taxon>
        <taxon>Bifidobacteriaceae</taxon>
        <taxon>Bifidobacterium</taxon>
    </lineage>
</organism>
<dbReference type="PANTHER" id="PTHR13604">
    <property type="entry name" value="DC12-RELATED"/>
    <property type="match status" value="1"/>
</dbReference>
<evidence type="ECO:0000313" key="9">
    <source>
        <dbReference type="EMBL" id="PAU67905.1"/>
    </source>
</evidence>
<keyword evidence="4 8" id="KW-0378">Hydrolase</keyword>
<dbReference type="GO" id="GO:0008233">
    <property type="term" value="F:peptidase activity"/>
    <property type="evidence" value="ECO:0007669"/>
    <property type="project" value="UniProtKB-KW"/>
</dbReference>
<reference evidence="9 10" key="1">
    <citation type="journal article" date="2017" name="ISME J.">
        <title>Unveiling bifidobacterial biogeography across the mammalian branch of the tree of life.</title>
        <authorList>
            <person name="Milani C."/>
            <person name="Mangifesta M."/>
            <person name="Mancabelli L."/>
            <person name="Lugli G.A."/>
            <person name="James K."/>
            <person name="Duranti S."/>
            <person name="Turroni F."/>
            <person name="Ferrario C."/>
            <person name="Ossiprandi M.C."/>
            <person name="van Sinderen D."/>
            <person name="Ventura M."/>
        </authorList>
    </citation>
    <scope>NUCLEOTIDE SEQUENCE [LARGE SCALE GENOMIC DNA]</scope>
    <source>
        <strain evidence="10">Ham19E</strain>
    </source>
</reference>
<evidence type="ECO:0000313" key="10">
    <source>
        <dbReference type="Proteomes" id="UP000218399"/>
    </source>
</evidence>
<dbReference type="Proteomes" id="UP000218399">
    <property type="component" value="Unassembled WGS sequence"/>
</dbReference>
<dbReference type="EC" id="3.4.-.-" evidence="8"/>
<comment type="caution">
    <text evidence="9">The sequence shown here is derived from an EMBL/GenBank/DDBJ whole genome shotgun (WGS) entry which is preliminary data.</text>
</comment>
<dbReference type="GO" id="GO:0106300">
    <property type="term" value="P:protein-DNA covalent cross-linking repair"/>
    <property type="evidence" value="ECO:0007669"/>
    <property type="project" value="InterPro"/>
</dbReference>
<keyword evidence="2 8" id="KW-0645">Protease</keyword>
<evidence type="ECO:0000256" key="2">
    <source>
        <dbReference type="ARBA" id="ARBA00022670"/>
    </source>
</evidence>
<dbReference type="Gene3D" id="3.90.1680.10">
    <property type="entry name" value="SOS response associated peptidase-like"/>
    <property type="match status" value="1"/>
</dbReference>
<dbReference type="PANTHER" id="PTHR13604:SF0">
    <property type="entry name" value="ABASIC SITE PROCESSING PROTEIN HMCES"/>
    <property type="match status" value="1"/>
</dbReference>
<dbReference type="GO" id="GO:0003697">
    <property type="term" value="F:single-stranded DNA binding"/>
    <property type="evidence" value="ECO:0007669"/>
    <property type="project" value="InterPro"/>
</dbReference>